<dbReference type="Pfam" id="PF02472">
    <property type="entry name" value="ExbD"/>
    <property type="match status" value="1"/>
</dbReference>
<comment type="similarity">
    <text evidence="2 7">Belongs to the ExbD/TolR family.</text>
</comment>
<evidence type="ECO:0000256" key="7">
    <source>
        <dbReference type="RuleBase" id="RU003879"/>
    </source>
</evidence>
<dbReference type="RefSeq" id="WP_136063023.1">
    <property type="nucleotide sequence ID" value="NZ_CAAHFH010000002.1"/>
</dbReference>
<proteinExistence type="inferred from homology"/>
<protein>
    <recommendedName>
        <fullName evidence="11">Biopolymer transport protein ExbD</fullName>
    </recommendedName>
</protein>
<evidence type="ECO:0000256" key="3">
    <source>
        <dbReference type="ARBA" id="ARBA00022475"/>
    </source>
</evidence>
<dbReference type="PANTHER" id="PTHR30558">
    <property type="entry name" value="EXBD MEMBRANE COMPONENT OF PMF-DRIVEN MACROMOLECULE IMPORT SYSTEM"/>
    <property type="match status" value="1"/>
</dbReference>
<dbReference type="EMBL" id="CAAHFH010000002">
    <property type="protein sequence ID" value="VGO21575.1"/>
    <property type="molecule type" value="Genomic_DNA"/>
</dbReference>
<evidence type="ECO:0000256" key="1">
    <source>
        <dbReference type="ARBA" id="ARBA00004162"/>
    </source>
</evidence>
<evidence type="ECO:0000256" key="2">
    <source>
        <dbReference type="ARBA" id="ARBA00005811"/>
    </source>
</evidence>
<keyword evidence="7" id="KW-0653">Protein transport</keyword>
<accession>A0A6C2UMS7</accession>
<evidence type="ECO:0000256" key="4">
    <source>
        <dbReference type="ARBA" id="ARBA00022692"/>
    </source>
</evidence>
<keyword evidence="3" id="KW-1003">Cell membrane</keyword>
<gene>
    <name evidence="9" type="ORF">SCARR_03649</name>
</gene>
<keyword evidence="4 7" id="KW-0812">Transmembrane</keyword>
<dbReference type="GO" id="GO:0015031">
    <property type="term" value="P:protein transport"/>
    <property type="evidence" value="ECO:0007669"/>
    <property type="project" value="UniProtKB-KW"/>
</dbReference>
<dbReference type="Proteomes" id="UP000346198">
    <property type="component" value="Unassembled WGS sequence"/>
</dbReference>
<evidence type="ECO:0000256" key="8">
    <source>
        <dbReference type="SAM" id="Phobius"/>
    </source>
</evidence>
<keyword evidence="10" id="KW-1185">Reference proteome</keyword>
<evidence type="ECO:0000313" key="10">
    <source>
        <dbReference type="Proteomes" id="UP000346198"/>
    </source>
</evidence>
<sequence>MKPFDPHRKSQQLRRFKPTRKPAGAFTISVAFCDAALMTLAFFLAVSPFVLQPGINISLPASSFTGGARFGSMVLSITRGGWFYFNDERLDADRLRVALKAAASGSPDAPLIIEADERVAHGTVVEAWNAALEAGIPEVSIATRISAVEGSVP</sequence>
<evidence type="ECO:0008006" key="11">
    <source>
        <dbReference type="Google" id="ProtNLM"/>
    </source>
</evidence>
<evidence type="ECO:0000313" key="9">
    <source>
        <dbReference type="EMBL" id="VGO21575.1"/>
    </source>
</evidence>
<dbReference type="Gene3D" id="3.30.420.270">
    <property type="match status" value="1"/>
</dbReference>
<dbReference type="AlphaFoldDB" id="A0A6C2UMS7"/>
<evidence type="ECO:0000256" key="6">
    <source>
        <dbReference type="ARBA" id="ARBA00023136"/>
    </source>
</evidence>
<dbReference type="InterPro" id="IPR003400">
    <property type="entry name" value="ExbD"/>
</dbReference>
<keyword evidence="7" id="KW-0813">Transport</keyword>
<comment type="subcellular location">
    <subcellularLocation>
        <location evidence="1">Cell membrane</location>
        <topology evidence="1">Single-pass membrane protein</topology>
    </subcellularLocation>
    <subcellularLocation>
        <location evidence="7">Cell membrane</location>
        <topology evidence="7">Single-pass type II membrane protein</topology>
    </subcellularLocation>
</comment>
<reference evidence="9 10" key="1">
    <citation type="submission" date="2019-04" db="EMBL/GenBank/DDBJ databases">
        <authorList>
            <person name="Van Vliet M D."/>
        </authorList>
    </citation>
    <scope>NUCLEOTIDE SEQUENCE [LARGE SCALE GENOMIC DNA]</scope>
    <source>
        <strain evidence="9 10">F21</strain>
    </source>
</reference>
<name>A0A6C2UMS7_9BACT</name>
<organism evidence="9 10">
    <name type="scientific">Pontiella sulfatireligans</name>
    <dbReference type="NCBI Taxonomy" id="2750658"/>
    <lineage>
        <taxon>Bacteria</taxon>
        <taxon>Pseudomonadati</taxon>
        <taxon>Kiritimatiellota</taxon>
        <taxon>Kiritimatiellia</taxon>
        <taxon>Kiritimatiellales</taxon>
        <taxon>Pontiellaceae</taxon>
        <taxon>Pontiella</taxon>
    </lineage>
</organism>
<keyword evidence="6 8" id="KW-0472">Membrane</keyword>
<feature type="transmembrane region" description="Helical" evidence="8">
    <location>
        <begin position="23"/>
        <end position="46"/>
    </location>
</feature>
<dbReference type="PANTHER" id="PTHR30558:SF13">
    <property type="entry name" value="BIOPOLYMER TRANSPORT PROTEIN EXBD2"/>
    <property type="match status" value="1"/>
</dbReference>
<keyword evidence="5 8" id="KW-1133">Transmembrane helix</keyword>
<dbReference type="GO" id="GO:0022857">
    <property type="term" value="F:transmembrane transporter activity"/>
    <property type="evidence" value="ECO:0007669"/>
    <property type="project" value="InterPro"/>
</dbReference>
<evidence type="ECO:0000256" key="5">
    <source>
        <dbReference type="ARBA" id="ARBA00022989"/>
    </source>
</evidence>
<dbReference type="GO" id="GO:0005886">
    <property type="term" value="C:plasma membrane"/>
    <property type="evidence" value="ECO:0007669"/>
    <property type="project" value="UniProtKB-SubCell"/>
</dbReference>